<keyword evidence="5" id="KW-0677">Repeat</keyword>
<dbReference type="STRING" id="1051891.A0A0C3M0C7"/>
<dbReference type="GO" id="GO:1990575">
    <property type="term" value="P:mitochondrial L-ornithine transmembrane transport"/>
    <property type="evidence" value="ECO:0007669"/>
    <property type="project" value="TreeGrafter"/>
</dbReference>
<dbReference type="PANTHER" id="PTHR45624">
    <property type="entry name" value="MITOCHONDRIAL BASIC AMINO ACIDS TRANSPORTER-RELATED"/>
    <property type="match status" value="1"/>
</dbReference>
<dbReference type="EMBL" id="KN823014">
    <property type="protein sequence ID" value="KIO27097.1"/>
    <property type="molecule type" value="Genomic_DNA"/>
</dbReference>
<evidence type="ECO:0008006" key="11">
    <source>
        <dbReference type="Google" id="ProtNLM"/>
    </source>
</evidence>
<dbReference type="GO" id="GO:0000064">
    <property type="term" value="F:L-ornithine transmembrane transporter activity"/>
    <property type="evidence" value="ECO:0007669"/>
    <property type="project" value="TreeGrafter"/>
</dbReference>
<accession>A0A0C3M0C7</accession>
<comment type="subcellular location">
    <subcellularLocation>
        <location evidence="1">Mitochondrion membrane</location>
        <topology evidence="1">Multi-pass membrane protein</topology>
    </subcellularLocation>
</comment>
<keyword evidence="4" id="KW-0812">Transmembrane</keyword>
<dbReference type="SUPFAM" id="SSF103506">
    <property type="entry name" value="Mitochondrial carrier"/>
    <property type="match status" value="1"/>
</dbReference>
<dbReference type="PANTHER" id="PTHR45624:SF52">
    <property type="entry name" value="MITOCHONDRIAL CARRIER"/>
    <property type="match status" value="1"/>
</dbReference>
<dbReference type="AlphaFoldDB" id="A0A0C3M0C7"/>
<evidence type="ECO:0000256" key="3">
    <source>
        <dbReference type="ARBA" id="ARBA00022448"/>
    </source>
</evidence>
<name>A0A0C3M0C7_9AGAM</name>
<gene>
    <name evidence="9" type="ORF">M407DRAFT_233550</name>
</gene>
<comment type="similarity">
    <text evidence="2">Belongs to the mitochondrial carrier (TC 2.A.29) family.</text>
</comment>
<keyword evidence="6" id="KW-1133">Transmembrane helix</keyword>
<evidence type="ECO:0000256" key="5">
    <source>
        <dbReference type="ARBA" id="ARBA00022737"/>
    </source>
</evidence>
<evidence type="ECO:0000313" key="9">
    <source>
        <dbReference type="EMBL" id="KIO27097.1"/>
    </source>
</evidence>
<protein>
    <recommendedName>
        <fullName evidence="11">Mitochondrial carrier protein</fullName>
    </recommendedName>
</protein>
<evidence type="ECO:0000256" key="1">
    <source>
        <dbReference type="ARBA" id="ARBA00004225"/>
    </source>
</evidence>
<evidence type="ECO:0000256" key="2">
    <source>
        <dbReference type="ARBA" id="ARBA00006375"/>
    </source>
</evidence>
<keyword evidence="7" id="KW-0496">Mitochondrion</keyword>
<sequence length="446" mass="48517">MATIPPSPTISSLSPAYTPVGDDIKPQSSDVFSSVSGALGRSLTRALALYFARPVRLFRPSKVTGWMTLQSAAARHNTSLSPQYLTLLIKTEGWKVIPRHFLPPLIVNSALGAILFETFTLSNRRLHKFYPETPTVVLASASGAIAGALHAFAGAPADNVRLVLERGLNGSRNSSIQGHSGWRQAWMEVFRQIDHVDKPRLEGKQIIAGVGAKSRKEAREFRAWIKEVKGMSRGWDGVWWGVGKDAVGFAIFFAIFDISRNLANRTAAYLDPSICLTPVPKQAAPAVQSSEPFHLKPDEDDEYEASNTMLPASKVTKARVGHGIVLVGGGVVAGLCYELAARPFDNARRIVHEQRLHAEAKSSHRPLPATAPVKDPSSFRPIMRIVIAHIKEHGIMSLLQNTAAATSTDVGRSPGYRRAVIALRTLGRLGPWGVGFLMWEGFAPSD</sequence>
<reference evidence="10" key="2">
    <citation type="submission" date="2015-01" db="EMBL/GenBank/DDBJ databases">
        <title>Evolutionary Origins and Diversification of the Mycorrhizal Mutualists.</title>
        <authorList>
            <consortium name="DOE Joint Genome Institute"/>
            <consortium name="Mycorrhizal Genomics Consortium"/>
            <person name="Kohler A."/>
            <person name="Kuo A."/>
            <person name="Nagy L.G."/>
            <person name="Floudas D."/>
            <person name="Copeland A."/>
            <person name="Barry K.W."/>
            <person name="Cichocki N."/>
            <person name="Veneault-Fourrey C."/>
            <person name="LaButti K."/>
            <person name="Lindquist E.A."/>
            <person name="Lipzen A."/>
            <person name="Lundell T."/>
            <person name="Morin E."/>
            <person name="Murat C."/>
            <person name="Riley R."/>
            <person name="Ohm R."/>
            <person name="Sun H."/>
            <person name="Tunlid A."/>
            <person name="Henrissat B."/>
            <person name="Grigoriev I.V."/>
            <person name="Hibbett D.S."/>
            <person name="Martin F."/>
        </authorList>
    </citation>
    <scope>NUCLEOTIDE SEQUENCE [LARGE SCALE GENOMIC DNA]</scope>
    <source>
        <strain evidence="10">MUT 4182</strain>
    </source>
</reference>
<dbReference type="Gene3D" id="1.50.40.10">
    <property type="entry name" value="Mitochondrial carrier domain"/>
    <property type="match status" value="1"/>
</dbReference>
<keyword evidence="8" id="KW-0472">Membrane</keyword>
<keyword evidence="3" id="KW-0813">Transport</keyword>
<dbReference type="InterPro" id="IPR023395">
    <property type="entry name" value="MCP_dom_sf"/>
</dbReference>
<dbReference type="InterPro" id="IPR050567">
    <property type="entry name" value="Mitochondrial_Carrier"/>
</dbReference>
<organism evidence="9 10">
    <name type="scientific">Tulasnella calospora MUT 4182</name>
    <dbReference type="NCBI Taxonomy" id="1051891"/>
    <lineage>
        <taxon>Eukaryota</taxon>
        <taxon>Fungi</taxon>
        <taxon>Dikarya</taxon>
        <taxon>Basidiomycota</taxon>
        <taxon>Agaricomycotina</taxon>
        <taxon>Agaricomycetes</taxon>
        <taxon>Cantharellales</taxon>
        <taxon>Tulasnellaceae</taxon>
        <taxon>Tulasnella</taxon>
    </lineage>
</organism>
<evidence type="ECO:0000256" key="8">
    <source>
        <dbReference type="ARBA" id="ARBA00023136"/>
    </source>
</evidence>
<dbReference type="GO" id="GO:0031966">
    <property type="term" value="C:mitochondrial membrane"/>
    <property type="evidence" value="ECO:0007669"/>
    <property type="project" value="UniProtKB-SubCell"/>
</dbReference>
<reference evidence="9 10" key="1">
    <citation type="submission" date="2014-04" db="EMBL/GenBank/DDBJ databases">
        <authorList>
            <consortium name="DOE Joint Genome Institute"/>
            <person name="Kuo A."/>
            <person name="Girlanda M."/>
            <person name="Perotto S."/>
            <person name="Kohler A."/>
            <person name="Nagy L.G."/>
            <person name="Floudas D."/>
            <person name="Copeland A."/>
            <person name="Barry K.W."/>
            <person name="Cichocki N."/>
            <person name="Veneault-Fourrey C."/>
            <person name="LaButti K."/>
            <person name="Lindquist E.A."/>
            <person name="Lipzen A."/>
            <person name="Lundell T."/>
            <person name="Morin E."/>
            <person name="Murat C."/>
            <person name="Sun H."/>
            <person name="Tunlid A."/>
            <person name="Henrissat B."/>
            <person name="Grigoriev I.V."/>
            <person name="Hibbett D.S."/>
            <person name="Martin F."/>
            <person name="Nordberg H.P."/>
            <person name="Cantor M.N."/>
            <person name="Hua S.X."/>
        </authorList>
    </citation>
    <scope>NUCLEOTIDE SEQUENCE [LARGE SCALE GENOMIC DNA]</scope>
    <source>
        <strain evidence="9 10">MUT 4182</strain>
    </source>
</reference>
<dbReference type="HOGENOM" id="CLU_057753_0_0_1"/>
<dbReference type="Proteomes" id="UP000054248">
    <property type="component" value="Unassembled WGS sequence"/>
</dbReference>
<evidence type="ECO:0000313" key="10">
    <source>
        <dbReference type="Proteomes" id="UP000054248"/>
    </source>
</evidence>
<keyword evidence="10" id="KW-1185">Reference proteome</keyword>
<proteinExistence type="inferred from homology"/>
<evidence type="ECO:0000256" key="4">
    <source>
        <dbReference type="ARBA" id="ARBA00022692"/>
    </source>
</evidence>
<evidence type="ECO:0000256" key="6">
    <source>
        <dbReference type="ARBA" id="ARBA00022989"/>
    </source>
</evidence>
<dbReference type="OrthoDB" id="3364892at2759"/>
<evidence type="ECO:0000256" key="7">
    <source>
        <dbReference type="ARBA" id="ARBA00023128"/>
    </source>
</evidence>